<reference evidence="1" key="1">
    <citation type="submission" date="2021-06" db="EMBL/GenBank/DDBJ databases">
        <authorList>
            <person name="Hodson N. C."/>
            <person name="Mongue J. A."/>
            <person name="Jaron S. K."/>
        </authorList>
    </citation>
    <scope>NUCLEOTIDE SEQUENCE</scope>
</reference>
<accession>A0A8J2JRL3</accession>
<evidence type="ECO:0000313" key="2">
    <source>
        <dbReference type="Proteomes" id="UP000708208"/>
    </source>
</evidence>
<sequence length="106" mass="12077">MELEFPWVIIKAHSLAVLPTDSDKIKVPKLLEKKRILEDSLYGLNEVRFKCIGVLHPRIPGGEELLQRLIPFDWMQQFLSFGVRGAEGGIKFEVICETQEGRGDVI</sequence>
<proteinExistence type="predicted"/>
<comment type="caution">
    <text evidence="1">The sequence shown here is derived from an EMBL/GenBank/DDBJ whole genome shotgun (WGS) entry which is preliminary data.</text>
</comment>
<evidence type="ECO:0000313" key="1">
    <source>
        <dbReference type="EMBL" id="CAG7723582.1"/>
    </source>
</evidence>
<keyword evidence="2" id="KW-1185">Reference proteome</keyword>
<dbReference type="AlphaFoldDB" id="A0A8J2JRL3"/>
<organism evidence="1 2">
    <name type="scientific">Allacma fusca</name>
    <dbReference type="NCBI Taxonomy" id="39272"/>
    <lineage>
        <taxon>Eukaryota</taxon>
        <taxon>Metazoa</taxon>
        <taxon>Ecdysozoa</taxon>
        <taxon>Arthropoda</taxon>
        <taxon>Hexapoda</taxon>
        <taxon>Collembola</taxon>
        <taxon>Symphypleona</taxon>
        <taxon>Sminthuridae</taxon>
        <taxon>Allacma</taxon>
    </lineage>
</organism>
<name>A0A8J2JRL3_9HEXA</name>
<dbReference type="Proteomes" id="UP000708208">
    <property type="component" value="Unassembled WGS sequence"/>
</dbReference>
<dbReference type="EMBL" id="CAJVCH010100537">
    <property type="protein sequence ID" value="CAG7723582.1"/>
    <property type="molecule type" value="Genomic_DNA"/>
</dbReference>
<gene>
    <name evidence="1" type="ORF">AFUS01_LOCUS12661</name>
</gene>
<protein>
    <submittedName>
        <fullName evidence="1">Uncharacterized protein</fullName>
    </submittedName>
</protein>